<name>A0A820QN44_9BILA</name>
<comment type="caution">
    <text evidence="10">The sequence shown here is derived from an EMBL/GenBank/DDBJ whole genome shotgun (WGS) entry which is preliminary data.</text>
</comment>
<evidence type="ECO:0000256" key="8">
    <source>
        <dbReference type="PROSITE-ProRule" id="PRU00339"/>
    </source>
</evidence>
<dbReference type="PANTHER" id="PTHR45641:SF19">
    <property type="entry name" value="NEPHROCYSTIN-3"/>
    <property type="match status" value="1"/>
</dbReference>
<dbReference type="AlphaFoldDB" id="A0A820QN44"/>
<feature type="repeat" description="TPR" evidence="8">
    <location>
        <begin position="539"/>
        <end position="572"/>
    </location>
</feature>
<dbReference type="Pfam" id="PF13424">
    <property type="entry name" value="TPR_12"/>
    <property type="match status" value="1"/>
</dbReference>
<keyword evidence="3 9" id="KW-0808">Transferase</keyword>
<dbReference type="Gene3D" id="3.90.176.10">
    <property type="entry name" value="Toxin ADP-ribosyltransferase, Chain A, domain 1"/>
    <property type="match status" value="1"/>
</dbReference>
<evidence type="ECO:0000256" key="6">
    <source>
        <dbReference type="ARBA" id="ARBA00022803"/>
    </source>
</evidence>
<proteinExistence type="inferred from homology"/>
<dbReference type="InterPro" id="IPR019734">
    <property type="entry name" value="TPR_rpt"/>
</dbReference>
<dbReference type="Pfam" id="PF13181">
    <property type="entry name" value="TPR_8"/>
    <property type="match status" value="1"/>
</dbReference>
<dbReference type="Gene3D" id="1.25.40.10">
    <property type="entry name" value="Tetratricopeptide repeat domain"/>
    <property type="match status" value="2"/>
</dbReference>
<comment type="similarity">
    <text evidence="1 9">Belongs to the Arg-specific ADP-ribosyltransferase family.</text>
</comment>
<dbReference type="PANTHER" id="PTHR45641">
    <property type="entry name" value="TETRATRICOPEPTIDE REPEAT PROTEIN (AFU_ORTHOLOGUE AFUA_6G03870)"/>
    <property type="match status" value="1"/>
</dbReference>
<dbReference type="SMART" id="SM00028">
    <property type="entry name" value="TPR"/>
    <property type="match status" value="4"/>
</dbReference>
<dbReference type="PROSITE" id="PS51996">
    <property type="entry name" value="TR_MART"/>
    <property type="match status" value="1"/>
</dbReference>
<reference evidence="10" key="1">
    <citation type="submission" date="2021-02" db="EMBL/GenBank/DDBJ databases">
        <authorList>
            <person name="Nowell W R."/>
        </authorList>
    </citation>
    <scope>NUCLEOTIDE SEQUENCE</scope>
</reference>
<evidence type="ECO:0000256" key="9">
    <source>
        <dbReference type="RuleBase" id="RU361228"/>
    </source>
</evidence>
<keyword evidence="5" id="KW-0677">Repeat</keyword>
<dbReference type="PROSITE" id="PS50005">
    <property type="entry name" value="TPR"/>
    <property type="match status" value="3"/>
</dbReference>
<evidence type="ECO:0000313" key="10">
    <source>
        <dbReference type="EMBL" id="CAF4425523.1"/>
    </source>
</evidence>
<keyword evidence="4" id="KW-0548">Nucleotidyltransferase</keyword>
<sequence>MIASAQMLPTTRRRQFQPTPFDARKRVNVPLRRLPKIRSGTTLLSIEELKSSLSLLDEGERICLTNADDHCNIIRYTNLSKSMKYIRQARSYERIIVLVELTDFRRKDNKKPIHDFLHQINQYLQVSSIILVCRNDRAYSSDEKYLDMPMKINCEKLVGIYNDYRSASAALQKVIDEGTYSEDGSLTTVNPKEKSLKNVHQNFIEHLCTRAYRSILMAMPYNSLEAKRQMLNEIRSRYRYGLNEPANINLFNRTYDSQDAINWYTRSDCVYKIINEALRIEDIRALYIYRYFIMDLCECLKKMTVETRKKFNTSFVCYRGSRMKLEEVQNLCIDTLVSTNGFWSTSRDLDVAMAFAGIDSNTGMFSNEHPIDTLQTTIFEIHVNFDRSPNLIVADINDLSAFPSENEFLFDLGTTFIVTGKIYDEQKRVWNIQLNSSSEIDTFDQDYDSYVSHRLLHSNGSMLYGNLLAGALGEHQEAVEYFQNLLRFLPVDDENRPNIHSELGRAYGLMGKYDEAKRYFRIALKSLNNNQPKPNFDYASTLFNLGMLYSELRDPLRAIRCYRRVLTVYHSFFPENHMEVTKVLSRLAIDLCKIGQYQEASDLVTKAETPISGEVFLTNPQTQLFFTRGLLYKASGNWIQALQYLRQALEFREKWSHKSHRFTAAICYEIALLYAEQDDQIELALLYAQRSLDIRCVRKSPNKIDEQESVELVNQLLQRNRSNL</sequence>
<evidence type="ECO:0000256" key="4">
    <source>
        <dbReference type="ARBA" id="ARBA00022695"/>
    </source>
</evidence>
<protein>
    <recommendedName>
        <fullName evidence="9">NAD(P)(+)--arginine ADP-ribosyltransferase</fullName>
        <ecNumber evidence="9">2.4.2.31</ecNumber>
    </recommendedName>
    <alternativeName>
        <fullName evidence="9">Mono(ADP-ribosyl)transferase</fullName>
    </alternativeName>
</protein>
<feature type="repeat" description="TPR" evidence="8">
    <location>
        <begin position="622"/>
        <end position="655"/>
    </location>
</feature>
<evidence type="ECO:0000256" key="3">
    <source>
        <dbReference type="ARBA" id="ARBA00022679"/>
    </source>
</evidence>
<dbReference type="GO" id="GO:0106274">
    <property type="term" value="F:NAD+-protein-arginine ADP-ribosyltransferase activity"/>
    <property type="evidence" value="ECO:0007669"/>
    <property type="project" value="UniProtKB-EC"/>
</dbReference>
<evidence type="ECO:0000313" key="11">
    <source>
        <dbReference type="Proteomes" id="UP000663873"/>
    </source>
</evidence>
<feature type="repeat" description="TPR" evidence="8">
    <location>
        <begin position="497"/>
        <end position="530"/>
    </location>
</feature>
<evidence type="ECO:0000256" key="5">
    <source>
        <dbReference type="ARBA" id="ARBA00022737"/>
    </source>
</evidence>
<dbReference type="Pfam" id="PF01129">
    <property type="entry name" value="ART"/>
    <property type="match status" value="1"/>
</dbReference>
<dbReference type="InterPro" id="IPR000768">
    <property type="entry name" value="ART"/>
</dbReference>
<comment type="catalytic activity">
    <reaction evidence="7 9">
        <text>L-arginyl-[protein] + NAD(+) = N(omega)-(ADP-D-ribosyl)-L-arginyl-[protein] + nicotinamide + H(+)</text>
        <dbReference type="Rhea" id="RHEA:19149"/>
        <dbReference type="Rhea" id="RHEA-COMP:10532"/>
        <dbReference type="Rhea" id="RHEA-COMP:15087"/>
        <dbReference type="ChEBI" id="CHEBI:15378"/>
        <dbReference type="ChEBI" id="CHEBI:17154"/>
        <dbReference type="ChEBI" id="CHEBI:29965"/>
        <dbReference type="ChEBI" id="CHEBI:57540"/>
        <dbReference type="ChEBI" id="CHEBI:142554"/>
        <dbReference type="EC" id="2.4.2.31"/>
    </reaction>
</comment>
<dbReference type="EMBL" id="CAJOBP010003979">
    <property type="protein sequence ID" value="CAF4425523.1"/>
    <property type="molecule type" value="Genomic_DNA"/>
</dbReference>
<keyword evidence="11" id="KW-1185">Reference proteome</keyword>
<dbReference type="Proteomes" id="UP000663873">
    <property type="component" value="Unassembled WGS sequence"/>
</dbReference>
<gene>
    <name evidence="10" type="ORF">UJA718_LOCUS20924</name>
</gene>
<evidence type="ECO:0000256" key="1">
    <source>
        <dbReference type="ARBA" id="ARBA00009558"/>
    </source>
</evidence>
<evidence type="ECO:0000256" key="7">
    <source>
        <dbReference type="ARBA" id="ARBA00047597"/>
    </source>
</evidence>
<dbReference type="GO" id="GO:0016779">
    <property type="term" value="F:nucleotidyltransferase activity"/>
    <property type="evidence" value="ECO:0007669"/>
    <property type="project" value="UniProtKB-KW"/>
</dbReference>
<keyword evidence="2 9" id="KW-0328">Glycosyltransferase</keyword>
<keyword evidence="9" id="KW-0521">NADP</keyword>
<organism evidence="10 11">
    <name type="scientific">Rotaria socialis</name>
    <dbReference type="NCBI Taxonomy" id="392032"/>
    <lineage>
        <taxon>Eukaryota</taxon>
        <taxon>Metazoa</taxon>
        <taxon>Spiralia</taxon>
        <taxon>Gnathifera</taxon>
        <taxon>Rotifera</taxon>
        <taxon>Eurotatoria</taxon>
        <taxon>Bdelloidea</taxon>
        <taxon>Philodinida</taxon>
        <taxon>Philodinidae</taxon>
        <taxon>Rotaria</taxon>
    </lineage>
</organism>
<keyword evidence="6 8" id="KW-0802">TPR repeat</keyword>
<dbReference type="EC" id="2.4.2.31" evidence="9"/>
<dbReference type="InterPro" id="IPR011990">
    <property type="entry name" value="TPR-like_helical_dom_sf"/>
</dbReference>
<dbReference type="SUPFAM" id="SSF56399">
    <property type="entry name" value="ADP-ribosylation"/>
    <property type="match status" value="1"/>
</dbReference>
<dbReference type="SUPFAM" id="SSF48452">
    <property type="entry name" value="TPR-like"/>
    <property type="match status" value="1"/>
</dbReference>
<keyword evidence="9" id="KW-0520">NAD</keyword>
<evidence type="ECO:0000256" key="2">
    <source>
        <dbReference type="ARBA" id="ARBA00022676"/>
    </source>
</evidence>
<accession>A0A820QN44</accession>